<dbReference type="InterPro" id="IPR059000">
    <property type="entry name" value="ATPase_P-type_domA"/>
</dbReference>
<evidence type="ECO:0000256" key="4">
    <source>
        <dbReference type="ARBA" id="ARBA00022723"/>
    </source>
</evidence>
<feature type="transmembrane region" description="Helical" evidence="10">
    <location>
        <begin position="794"/>
        <end position="816"/>
    </location>
</feature>
<feature type="transmembrane region" description="Helical" evidence="10">
    <location>
        <begin position="245"/>
        <end position="269"/>
    </location>
</feature>
<protein>
    <recommendedName>
        <fullName evidence="12">TRASH domain-containing protein</fullName>
    </recommendedName>
</protein>
<dbReference type="PRINTS" id="PR00119">
    <property type="entry name" value="CATATPASE"/>
</dbReference>
<keyword evidence="9 10" id="KW-0472">Membrane</keyword>
<dbReference type="PROSITE" id="PS00154">
    <property type="entry name" value="ATPASE_E1_E2"/>
    <property type="match status" value="1"/>
</dbReference>
<dbReference type="PANTHER" id="PTHR43520">
    <property type="entry name" value="ATP7, ISOFORM B"/>
    <property type="match status" value="1"/>
</dbReference>
<evidence type="ECO:0000256" key="9">
    <source>
        <dbReference type="ARBA" id="ARBA00023136"/>
    </source>
</evidence>
<organism evidence="13 14">
    <name type="scientific">Bombiscardovia apis</name>
    <dbReference type="NCBI Taxonomy" id="2932182"/>
    <lineage>
        <taxon>Bacteria</taxon>
        <taxon>Bacillati</taxon>
        <taxon>Actinomycetota</taxon>
        <taxon>Actinomycetes</taxon>
        <taxon>Bifidobacteriales</taxon>
        <taxon>Bifidobacteriaceae</taxon>
        <taxon>Bombiscardovia</taxon>
    </lineage>
</organism>
<evidence type="ECO:0000256" key="10">
    <source>
        <dbReference type="RuleBase" id="RU362081"/>
    </source>
</evidence>
<comment type="subcellular location">
    <subcellularLocation>
        <location evidence="1">Cell membrane</location>
        <topology evidence="1">Multi-pass membrane protein</topology>
    </subcellularLocation>
</comment>
<dbReference type="SUPFAM" id="SSF47240">
    <property type="entry name" value="Ferritin-like"/>
    <property type="match status" value="1"/>
</dbReference>
<feature type="transmembrane region" description="Helical" evidence="10">
    <location>
        <begin position="6"/>
        <end position="22"/>
    </location>
</feature>
<evidence type="ECO:0000256" key="5">
    <source>
        <dbReference type="ARBA" id="ARBA00022741"/>
    </source>
</evidence>
<feature type="compositionally biased region" description="Low complexity" evidence="11">
    <location>
        <begin position="878"/>
        <end position="892"/>
    </location>
</feature>
<feature type="compositionally biased region" description="Polar residues" evidence="11">
    <location>
        <begin position="893"/>
        <end position="904"/>
    </location>
</feature>
<dbReference type="InterPro" id="IPR023298">
    <property type="entry name" value="ATPase_P-typ_TM_dom_sf"/>
</dbReference>
<dbReference type="InterPro" id="IPR028096">
    <property type="entry name" value="EfeO_Cupredoxin"/>
</dbReference>
<keyword evidence="10" id="KW-1003">Cell membrane</keyword>
<dbReference type="InterPro" id="IPR007029">
    <property type="entry name" value="YHS_dom"/>
</dbReference>
<feature type="transmembrane region" description="Helical" evidence="10">
    <location>
        <begin position="431"/>
        <end position="453"/>
    </location>
</feature>
<evidence type="ECO:0000256" key="7">
    <source>
        <dbReference type="ARBA" id="ARBA00022967"/>
    </source>
</evidence>
<feature type="domain" description="TRASH" evidence="12">
    <location>
        <begin position="916"/>
        <end position="954"/>
    </location>
</feature>
<gene>
    <name evidence="13" type="ORF">KIMH_00670</name>
</gene>
<name>A0ABM8BAL8_9BIFI</name>
<dbReference type="SFLD" id="SFLDF00027">
    <property type="entry name" value="p-type_atpase"/>
    <property type="match status" value="1"/>
</dbReference>
<dbReference type="SMART" id="SM00746">
    <property type="entry name" value="TRASH"/>
    <property type="match status" value="1"/>
</dbReference>
<feature type="transmembrane region" description="Helical" evidence="10">
    <location>
        <begin position="275"/>
        <end position="292"/>
    </location>
</feature>
<dbReference type="Gene3D" id="3.40.1110.10">
    <property type="entry name" value="Calcium-transporting ATPase, cytoplasmic domain N"/>
    <property type="match status" value="1"/>
</dbReference>
<dbReference type="NCBIfam" id="TIGR01494">
    <property type="entry name" value="ATPase_P-type"/>
    <property type="match status" value="2"/>
</dbReference>
<keyword evidence="6 10" id="KW-0067">ATP-binding</keyword>
<evidence type="ECO:0000256" key="8">
    <source>
        <dbReference type="ARBA" id="ARBA00022989"/>
    </source>
</evidence>
<dbReference type="RefSeq" id="WP_317642992.1">
    <property type="nucleotide sequence ID" value="NZ_AP026800.1"/>
</dbReference>
<dbReference type="PANTHER" id="PTHR43520:SF8">
    <property type="entry name" value="P-TYPE CU(+) TRANSPORTER"/>
    <property type="match status" value="1"/>
</dbReference>
<dbReference type="Pfam" id="PF00122">
    <property type="entry name" value="E1-E2_ATPase"/>
    <property type="match status" value="1"/>
</dbReference>
<evidence type="ECO:0000256" key="6">
    <source>
        <dbReference type="ARBA" id="ARBA00022840"/>
    </source>
</evidence>
<dbReference type="SFLD" id="SFLDS00003">
    <property type="entry name" value="Haloacid_Dehalogenase"/>
    <property type="match status" value="1"/>
</dbReference>
<dbReference type="Gene3D" id="2.60.40.420">
    <property type="entry name" value="Cupredoxins - blue copper proteins"/>
    <property type="match status" value="1"/>
</dbReference>
<dbReference type="Pfam" id="PF04945">
    <property type="entry name" value="YHS"/>
    <property type="match status" value="1"/>
</dbReference>
<dbReference type="InterPro" id="IPR001757">
    <property type="entry name" value="P_typ_ATPase"/>
</dbReference>
<keyword evidence="5 10" id="KW-0547">Nucleotide-binding</keyword>
<dbReference type="SFLD" id="SFLDG00002">
    <property type="entry name" value="C1.7:_P-type_atpase_like"/>
    <property type="match status" value="1"/>
</dbReference>
<sequence length="960" mass="100267">MANAVVVILAIAVTAAIAWYFFTPQQAAQASNENGVQTAHISVKGGYSPQLVEVEAGRPVRLIFDRQEDGECSSHVVFSDLGIDRMLPAFAATTLDLTLPKPGDYPFACGMNMLHGMLRALPAQGQGASENPAVESHEVTSPYNSQARIENPAPLTLSADDAESEENERDKEIRSLTRRFIVALVFTLPVFTAAMFGMFIHMPAWLMSPWTQLVLTLPVMFYSGWPIHRVGWLALIHRAPEMNSLVTLGTATAFLYSLVVTVAPGLLPISARNPYYEAVGTIITLMLLGQIFEARARRGTGDAIRSLIGLQPKTASVVRGGGSEPERVEEVPVEAVAVGDTVLVHPGEQLPVDGTVISGSSSVDESMVTGEAMPVLKEAGSTVVGATINGTGSLRYTATQVGQDTVLAQIIRLVKSAQSSKAPIQKLADKIASVFVPAVMLIAIWTFVVWWLLGPAPKGVNGIVAAVSVLVIACPCALGLATPLSVTIGTGRGARLGVLYSSADALQKASSIDTIVLDKTGTITVGKPELADVLAAPGFTSKQVLAWAAAAEGDSEHPLARAIVSAAHTQGLALTQVSGFSSITGAGVEAHLFTSTGENANQTHEHDGTQTAVLVGNRALLAGRGIELDSHEPAVSSAENWAAQGRTTVYVAADGRLAGVLAIADQVKPSSAKAIQSLKKRGIATLMLTGDNEGTAEAVGTQVGVEQVVAQVRPENKAQIVKALQMQGRTVAMVGDGINDAPALAQADVGFAIGTGTDVAIESADLTLVSGDLLGAVTAIDLSAAAMRNIRQNLWFAFGYNGLGIPIAAGILYPFIGLLLNPMIAGAAMAFSSLSVVLNANRLRVSQLQAQPVKHPKPLNSEEVKALIPSPTPAAAQASAQAPATAASATQPVSNSNQPKGNSTMEANTEIAKVIDPVCNMSIDPNTAAATREYQGKTYYFCNPGCAETFDSNPEAVLNK</sequence>
<keyword evidence="3 10" id="KW-0812">Transmembrane</keyword>
<dbReference type="Gene3D" id="1.10.620.20">
    <property type="entry name" value="Ribonucleotide Reductase, subunit A"/>
    <property type="match status" value="1"/>
</dbReference>
<dbReference type="Pfam" id="PF13473">
    <property type="entry name" value="Cupredoxin_1"/>
    <property type="match status" value="1"/>
</dbReference>
<dbReference type="EMBL" id="AP026800">
    <property type="protein sequence ID" value="BDR53956.1"/>
    <property type="molecule type" value="Genomic_DNA"/>
</dbReference>
<keyword evidence="7" id="KW-1278">Translocase</keyword>
<evidence type="ECO:0000256" key="3">
    <source>
        <dbReference type="ARBA" id="ARBA00022692"/>
    </source>
</evidence>
<evidence type="ECO:0000256" key="11">
    <source>
        <dbReference type="SAM" id="MobiDB-lite"/>
    </source>
</evidence>
<dbReference type="InterPro" id="IPR008972">
    <property type="entry name" value="Cupredoxin"/>
</dbReference>
<feature type="region of interest" description="Disordered" evidence="11">
    <location>
        <begin position="125"/>
        <end position="145"/>
    </location>
</feature>
<comment type="similarity">
    <text evidence="2 10">Belongs to the cation transport ATPase (P-type) (TC 3.A.3) family. Type IB subfamily.</text>
</comment>
<dbReference type="NCBIfam" id="TIGR01525">
    <property type="entry name" value="ATPase-IB_hvy"/>
    <property type="match status" value="1"/>
</dbReference>
<dbReference type="InterPro" id="IPR036412">
    <property type="entry name" value="HAD-like_sf"/>
</dbReference>
<keyword evidence="14" id="KW-1185">Reference proteome</keyword>
<accession>A0ABM8BAL8</accession>
<evidence type="ECO:0000313" key="13">
    <source>
        <dbReference type="EMBL" id="BDR53956.1"/>
    </source>
</evidence>
<evidence type="ECO:0000256" key="1">
    <source>
        <dbReference type="ARBA" id="ARBA00004651"/>
    </source>
</evidence>
<feature type="transmembrane region" description="Helical" evidence="10">
    <location>
        <begin position="459"/>
        <end position="486"/>
    </location>
</feature>
<dbReference type="InterPro" id="IPR027256">
    <property type="entry name" value="P-typ_ATPase_IB"/>
</dbReference>
<dbReference type="InterPro" id="IPR011017">
    <property type="entry name" value="TRASH_dom"/>
</dbReference>
<dbReference type="Gene3D" id="3.40.50.1000">
    <property type="entry name" value="HAD superfamily/HAD-like"/>
    <property type="match status" value="1"/>
</dbReference>
<reference evidence="13 14" key="1">
    <citation type="journal article" date="2023" name="Microbiol. Spectr.">
        <title>Symbiosis of Carpenter Bees with Uncharacterized Lactic Acid Bacteria Showing NAD Auxotrophy.</title>
        <authorList>
            <person name="Kawasaki S."/>
            <person name="Ozawa K."/>
            <person name="Mori T."/>
            <person name="Yamamoto A."/>
            <person name="Ito M."/>
            <person name="Ohkuma M."/>
            <person name="Sakamoto M."/>
            <person name="Matsutani M."/>
        </authorList>
    </citation>
    <scope>NUCLEOTIDE SEQUENCE [LARGE SCALE GENOMIC DNA]</scope>
    <source>
        <strain evidence="13 14">KimH</strain>
    </source>
</reference>
<evidence type="ECO:0000256" key="2">
    <source>
        <dbReference type="ARBA" id="ARBA00006024"/>
    </source>
</evidence>
<dbReference type="InterPro" id="IPR023214">
    <property type="entry name" value="HAD_sf"/>
</dbReference>
<dbReference type="InterPro" id="IPR008250">
    <property type="entry name" value="ATPase_P-typ_transduc_dom_A_sf"/>
</dbReference>
<dbReference type="SUPFAM" id="SSF56784">
    <property type="entry name" value="HAD-like"/>
    <property type="match status" value="1"/>
</dbReference>
<dbReference type="CDD" id="cd02094">
    <property type="entry name" value="P-type_ATPase_Cu-like"/>
    <property type="match status" value="1"/>
</dbReference>
<proteinExistence type="inferred from homology"/>
<dbReference type="Pfam" id="PF00702">
    <property type="entry name" value="Hydrolase"/>
    <property type="match status" value="1"/>
</dbReference>
<dbReference type="InterPro" id="IPR023299">
    <property type="entry name" value="ATPase_P-typ_cyto_dom_N"/>
</dbReference>
<feature type="region of interest" description="Disordered" evidence="11">
    <location>
        <begin position="878"/>
        <end position="904"/>
    </location>
</feature>
<dbReference type="SUPFAM" id="SSF49503">
    <property type="entry name" value="Cupredoxins"/>
    <property type="match status" value="1"/>
</dbReference>
<dbReference type="InterPro" id="IPR009078">
    <property type="entry name" value="Ferritin-like_SF"/>
</dbReference>
<evidence type="ECO:0000313" key="14">
    <source>
        <dbReference type="Proteomes" id="UP001321748"/>
    </source>
</evidence>
<keyword evidence="4 10" id="KW-0479">Metal-binding</keyword>
<dbReference type="InterPro" id="IPR012348">
    <property type="entry name" value="RNR-like"/>
</dbReference>
<dbReference type="Gene3D" id="2.70.150.10">
    <property type="entry name" value="Calcium-transporting ATPase, cytoplasmic transduction domain A"/>
    <property type="match status" value="1"/>
</dbReference>
<dbReference type="PRINTS" id="PR00943">
    <property type="entry name" value="CUATPASE"/>
</dbReference>
<dbReference type="SUPFAM" id="SSF81653">
    <property type="entry name" value="Calcium ATPase, transduction domain A"/>
    <property type="match status" value="1"/>
</dbReference>
<dbReference type="SUPFAM" id="SSF81665">
    <property type="entry name" value="Calcium ATPase, transmembrane domain M"/>
    <property type="match status" value="1"/>
</dbReference>
<dbReference type="InterPro" id="IPR044492">
    <property type="entry name" value="P_typ_ATPase_HD_dom"/>
</dbReference>
<evidence type="ECO:0000259" key="12">
    <source>
        <dbReference type="SMART" id="SM00746"/>
    </source>
</evidence>
<keyword evidence="8 10" id="KW-1133">Transmembrane helix</keyword>
<feature type="transmembrane region" description="Helical" evidence="10">
    <location>
        <begin position="206"/>
        <end position="225"/>
    </location>
</feature>
<dbReference type="Proteomes" id="UP001321748">
    <property type="component" value="Chromosome"/>
</dbReference>
<dbReference type="InterPro" id="IPR018303">
    <property type="entry name" value="ATPase_P-typ_P_site"/>
</dbReference>
<feature type="transmembrane region" description="Helical" evidence="10">
    <location>
        <begin position="180"/>
        <end position="200"/>
    </location>
</feature>